<dbReference type="InterPro" id="IPR032675">
    <property type="entry name" value="LRR_dom_sf"/>
</dbReference>
<reference evidence="1" key="1">
    <citation type="submission" date="2020-05" db="EMBL/GenBank/DDBJ databases">
        <title>Mycena genomes resolve the evolution of fungal bioluminescence.</title>
        <authorList>
            <person name="Tsai I.J."/>
        </authorList>
    </citation>
    <scope>NUCLEOTIDE SEQUENCE</scope>
    <source>
        <strain evidence="1">110903Hualien_Pintung</strain>
    </source>
</reference>
<comment type="caution">
    <text evidence="1">The sequence shown here is derived from an EMBL/GenBank/DDBJ whole genome shotgun (WGS) entry which is preliminary data.</text>
</comment>
<dbReference type="Gene3D" id="3.80.10.10">
    <property type="entry name" value="Ribonuclease Inhibitor"/>
    <property type="match status" value="1"/>
</dbReference>
<dbReference type="Proteomes" id="UP000613580">
    <property type="component" value="Unassembled WGS sequence"/>
</dbReference>
<proteinExistence type="predicted"/>
<accession>A0A8H6T944</accession>
<name>A0A8H6T944_MYCCL</name>
<gene>
    <name evidence="1" type="ORF">HMN09_00575100</name>
</gene>
<dbReference type="OrthoDB" id="3031760at2759"/>
<dbReference type="SUPFAM" id="SSF52047">
    <property type="entry name" value="RNI-like"/>
    <property type="match status" value="1"/>
</dbReference>
<sequence>MHDALQLPEIVHAIAAQLIAWPSQKRTLVSFALACRAFEDPALDELWREPGEKLLERLLGCFPDGIFDYSITQEKLAVRLHRPVTLRDWERPFRYCRRVRRWVSGYDTTTKYSPVLNLFVISLPAEFLFPRLESLHWDASNPAAAAKKREAEAMAFLRILVSPSLKYLHVNRPSGMRLVLSVLPIVSTRARLLTHVYLGSGRKEMFRLPVDVRFELGCSTGERLAISDFVLSLDRLEEFAAPAIDARAFLHLATLPDLRKLRLETCLDAVPDPPRLTETFACLSTFCVALLAMPAAIRLLPLIADAPLHKFRFTPIPSTTTEELADFYAKFAANPIRQSLRSLTQLDREGEDADPNWIVSKPVFLAITALSQLTTLQLCSPTLFDVDELGLLSLARALPHLETLSLSQSSTESRIQLDSLVRLAPLCPRLECLELTLREPPERIPLIHPHVTGLPHERRRSAFDRLGGFSAGHTLVRADQVFDVARFLSGLMPRLDQLVCAWGAGLPGERLNQEQQICERWIEVSRLVGDLHEVRREEVEWAGFERDHGMDGQA</sequence>
<protein>
    <recommendedName>
        <fullName evidence="3">F-box domain-containing protein</fullName>
    </recommendedName>
</protein>
<organism evidence="1 2">
    <name type="scientific">Mycena chlorophos</name>
    <name type="common">Agaric fungus</name>
    <name type="synonym">Agaricus chlorophos</name>
    <dbReference type="NCBI Taxonomy" id="658473"/>
    <lineage>
        <taxon>Eukaryota</taxon>
        <taxon>Fungi</taxon>
        <taxon>Dikarya</taxon>
        <taxon>Basidiomycota</taxon>
        <taxon>Agaricomycotina</taxon>
        <taxon>Agaricomycetes</taxon>
        <taxon>Agaricomycetidae</taxon>
        <taxon>Agaricales</taxon>
        <taxon>Marasmiineae</taxon>
        <taxon>Mycenaceae</taxon>
        <taxon>Mycena</taxon>
    </lineage>
</organism>
<dbReference type="EMBL" id="JACAZE010000006">
    <property type="protein sequence ID" value="KAF7314158.1"/>
    <property type="molecule type" value="Genomic_DNA"/>
</dbReference>
<evidence type="ECO:0008006" key="3">
    <source>
        <dbReference type="Google" id="ProtNLM"/>
    </source>
</evidence>
<evidence type="ECO:0000313" key="2">
    <source>
        <dbReference type="Proteomes" id="UP000613580"/>
    </source>
</evidence>
<evidence type="ECO:0000313" key="1">
    <source>
        <dbReference type="EMBL" id="KAF7314158.1"/>
    </source>
</evidence>
<dbReference type="AlphaFoldDB" id="A0A8H6T944"/>
<keyword evidence="2" id="KW-1185">Reference proteome</keyword>